<dbReference type="SUPFAM" id="SSF56003">
    <property type="entry name" value="Molybdenum cofactor-binding domain"/>
    <property type="match status" value="2"/>
</dbReference>
<evidence type="ECO:0000259" key="1">
    <source>
        <dbReference type="SMART" id="SM01008"/>
    </source>
</evidence>
<dbReference type="InterPro" id="IPR052516">
    <property type="entry name" value="N-heterocyclic_Hydroxylase"/>
</dbReference>
<reference evidence="2 3" key="1">
    <citation type="submission" date="2020-04" db="EMBL/GenBank/DDBJ databases">
        <title>Rhodospirillaceae bacterium KN72 isolated from deep sea.</title>
        <authorList>
            <person name="Zhang D.-C."/>
        </authorList>
    </citation>
    <scope>NUCLEOTIDE SEQUENCE [LARGE SCALE GENOMIC DNA]</scope>
    <source>
        <strain evidence="2 3">KN72</strain>
    </source>
</reference>
<evidence type="ECO:0000313" key="3">
    <source>
        <dbReference type="Proteomes" id="UP000539372"/>
    </source>
</evidence>
<keyword evidence="3" id="KW-1185">Reference proteome</keyword>
<comment type="caution">
    <text evidence="2">The sequence shown here is derived from an EMBL/GenBank/DDBJ whole genome shotgun (WGS) entry which is preliminary data.</text>
</comment>
<dbReference type="InterPro" id="IPR037165">
    <property type="entry name" value="AldOxase/xan_DH_Mopterin-bd_sf"/>
</dbReference>
<dbReference type="Pfam" id="PF02738">
    <property type="entry name" value="MoCoBD_1"/>
    <property type="match status" value="1"/>
</dbReference>
<dbReference type="Pfam" id="PF20256">
    <property type="entry name" value="MoCoBD_2"/>
    <property type="match status" value="2"/>
</dbReference>
<dbReference type="SMART" id="SM01008">
    <property type="entry name" value="Ald_Xan_dh_C"/>
    <property type="match status" value="1"/>
</dbReference>
<sequence length="740" mass="78157">MLPENLPEMIAKRVPQRLDLSSVSRRGFLLGVTASAGGLAIGFRPAQATEATSTEATSDAANPLEAYIEIAEDGSVTVLSSQFDMGQGSYHGLATLVVEELGCGWEKLSVRGVNGNTALYGNIAFGGAFQGSGGSTSIFTSWDRYRQAAATARAMLTQAAAQEWGVPAGEITIADGLIGHGDKAASLGAFAAAAAKLPVPGDVTLKAPDTWTEIGNPDLKRYDRVGKTKGQQDFTLDVKLPGMLTAVMIHPPKFGATVKSVDAAQAKAQPGVVDVVTIHRGVAVVAKDMWSAITGRDLVTVEWDESQAETRGTEQILSEYRALLDQPPQAVARNDGDTAAALAAADRVLEADYEFPFLAHAAMEPLNAAARMNADGTLEVWGGHQMPDLYQHIVSQVTGVDMANIRMHIMKTGGGFGRRAVGDADVVSEAVAIGQAIGWKAPVKVQWTRENDMRGGRYRPAYTHRLKAGLDKDGNIVAWENHIVGQSIMAGGPFGGMVQNGIDPTSVEGASNLPYAIPNLSVGLTTTDVKVPVLWWRSVGSTHTAYTTEAFLDEIAEAVGKDPVALRLDLLKDHPRHAAVLKLAAEKAGWGKPVAEGRALGIAVHESFQSYVAQVAEVSMEDGEIRVHRVVCAVDCGIAVNPDTIKAQMEGGVGFGLGAILREEITMTDGEVDQGNYDLYEPLRIDAMPVVEVHIVDSDANPTGVGEPGVPPIGPAVANAVAKLTGNRIRTLPMAKGMTT</sequence>
<dbReference type="PANTHER" id="PTHR47495">
    <property type="entry name" value="ALDEHYDE DEHYDROGENASE"/>
    <property type="match status" value="1"/>
</dbReference>
<dbReference type="PROSITE" id="PS51318">
    <property type="entry name" value="TAT"/>
    <property type="match status" value="1"/>
</dbReference>
<evidence type="ECO:0000313" key="2">
    <source>
        <dbReference type="EMBL" id="NMM45335.1"/>
    </source>
</evidence>
<dbReference type="InterPro" id="IPR006311">
    <property type="entry name" value="TAT_signal"/>
</dbReference>
<gene>
    <name evidence="2" type="ORF">HH303_12650</name>
</gene>
<dbReference type="Gene3D" id="3.90.1170.50">
    <property type="entry name" value="Aldehyde oxidase/xanthine dehydrogenase, a/b hammerhead"/>
    <property type="match status" value="1"/>
</dbReference>
<feature type="domain" description="Aldehyde oxidase/xanthine dehydrogenase a/b hammerhead" evidence="1">
    <location>
        <begin position="229"/>
        <end position="307"/>
    </location>
</feature>
<dbReference type="GO" id="GO:0016491">
    <property type="term" value="F:oxidoreductase activity"/>
    <property type="evidence" value="ECO:0007669"/>
    <property type="project" value="InterPro"/>
</dbReference>
<dbReference type="Gene3D" id="3.30.365.10">
    <property type="entry name" value="Aldehyde oxidase/xanthine dehydrogenase, molybdopterin binding domain"/>
    <property type="match status" value="5"/>
</dbReference>
<dbReference type="PIRSF" id="PIRSF036389">
    <property type="entry name" value="IOR_B"/>
    <property type="match status" value="1"/>
</dbReference>
<dbReference type="InterPro" id="IPR046867">
    <property type="entry name" value="AldOxase/xan_DH_MoCoBD2"/>
</dbReference>
<dbReference type="InterPro" id="IPR008274">
    <property type="entry name" value="AldOxase/xan_DH_MoCoBD1"/>
</dbReference>
<dbReference type="AlphaFoldDB" id="A0A7Y0HF21"/>
<dbReference type="PANTHER" id="PTHR47495:SF2">
    <property type="entry name" value="ALDEHYDE DEHYDROGENASE"/>
    <property type="match status" value="1"/>
</dbReference>
<dbReference type="EMBL" id="JABBNT010000003">
    <property type="protein sequence ID" value="NMM45335.1"/>
    <property type="molecule type" value="Genomic_DNA"/>
</dbReference>
<protein>
    <submittedName>
        <fullName evidence="2">Xanthine dehydrogenase family protein molybdopterin-binding subunit</fullName>
    </submittedName>
</protein>
<dbReference type="InterPro" id="IPR000674">
    <property type="entry name" value="Ald_Oxase/Xan_DH_a/b"/>
</dbReference>
<accession>A0A7Y0HF21</accession>
<dbReference type="Proteomes" id="UP000539372">
    <property type="component" value="Unassembled WGS sequence"/>
</dbReference>
<dbReference type="InterPro" id="IPR012368">
    <property type="entry name" value="OxRdtase_Mopterin-bd_su_IorB"/>
</dbReference>
<proteinExistence type="predicted"/>
<organism evidence="2 3">
    <name type="scientific">Pacificispira spongiicola</name>
    <dbReference type="NCBI Taxonomy" id="2729598"/>
    <lineage>
        <taxon>Bacteria</taxon>
        <taxon>Pseudomonadati</taxon>
        <taxon>Pseudomonadota</taxon>
        <taxon>Alphaproteobacteria</taxon>
        <taxon>Rhodospirillales</taxon>
        <taxon>Rhodospirillaceae</taxon>
        <taxon>Pacificispira</taxon>
    </lineage>
</organism>
<name>A0A7Y0HF21_9PROT</name>